<evidence type="ECO:0000256" key="3">
    <source>
        <dbReference type="ARBA" id="ARBA00022917"/>
    </source>
</evidence>
<dbReference type="Pfam" id="PF01765">
    <property type="entry name" value="RRF"/>
    <property type="match status" value="1"/>
</dbReference>
<dbReference type="Proteomes" id="UP000094527">
    <property type="component" value="Unassembled WGS sequence"/>
</dbReference>
<proteinExistence type="predicted"/>
<dbReference type="FunFam" id="3.30.1360.40:FF:000001">
    <property type="entry name" value="Ribosome-recycling factor"/>
    <property type="match status" value="1"/>
</dbReference>
<reference evidence="6 7" key="1">
    <citation type="journal article" date="2016" name="Genome Biol. Evol.">
        <title>Gene Family Evolution Reflects Adaptation to Soil Environmental Stressors in the Genome of the Collembolan Orchesella cincta.</title>
        <authorList>
            <person name="Faddeeva-Vakhrusheva A."/>
            <person name="Derks M.F."/>
            <person name="Anvar S.Y."/>
            <person name="Agamennone V."/>
            <person name="Suring W."/>
            <person name="Smit S."/>
            <person name="van Straalen N.M."/>
            <person name="Roelofs D."/>
        </authorList>
    </citation>
    <scope>NUCLEOTIDE SEQUENCE [LARGE SCALE GENOMIC DNA]</scope>
    <source>
        <tissue evidence="6">Mixed pool</tissue>
    </source>
</reference>
<feature type="domain" description="Ribosome recycling factor" evidence="5">
    <location>
        <begin position="209"/>
        <end position="294"/>
    </location>
</feature>
<dbReference type="PANTHER" id="PTHR20963:SF51">
    <property type="entry name" value="MULTIPLE INOSITOL POLYPHOSPHATE PHOSPHATASE 1"/>
    <property type="match status" value="1"/>
</dbReference>
<dbReference type="PANTHER" id="PTHR20963">
    <property type="entry name" value="MULTIPLE INOSITOL POLYPHOSPHATE PHOSPHATASE-RELATED"/>
    <property type="match status" value="1"/>
</dbReference>
<evidence type="ECO:0000313" key="7">
    <source>
        <dbReference type="Proteomes" id="UP000094527"/>
    </source>
</evidence>
<dbReference type="InterPro" id="IPR000560">
    <property type="entry name" value="His_Pase_clade-2"/>
</dbReference>
<keyword evidence="2" id="KW-0378">Hydrolase</keyword>
<dbReference type="OrthoDB" id="6509975at2759"/>
<evidence type="ECO:0000313" key="6">
    <source>
        <dbReference type="EMBL" id="ODN04225.1"/>
    </source>
</evidence>
<dbReference type="SUPFAM" id="SSF55194">
    <property type="entry name" value="Ribosome recycling factor, RRF"/>
    <property type="match status" value="1"/>
</dbReference>
<organism evidence="6 7">
    <name type="scientific">Orchesella cincta</name>
    <name type="common">Springtail</name>
    <name type="synonym">Podura cincta</name>
    <dbReference type="NCBI Taxonomy" id="48709"/>
    <lineage>
        <taxon>Eukaryota</taxon>
        <taxon>Metazoa</taxon>
        <taxon>Ecdysozoa</taxon>
        <taxon>Arthropoda</taxon>
        <taxon>Hexapoda</taxon>
        <taxon>Collembola</taxon>
        <taxon>Entomobryomorpha</taxon>
        <taxon>Entomobryoidea</taxon>
        <taxon>Orchesellidae</taxon>
        <taxon>Orchesellinae</taxon>
        <taxon>Orchesella</taxon>
    </lineage>
</organism>
<keyword evidence="3" id="KW-0648">Protein biosynthesis</keyword>
<dbReference type="GO" id="GO:0052745">
    <property type="term" value="F:inositol phosphate phosphatase activity"/>
    <property type="evidence" value="ECO:0007669"/>
    <property type="project" value="TreeGrafter"/>
</dbReference>
<dbReference type="InterPro" id="IPR036191">
    <property type="entry name" value="RRF_sf"/>
</dbReference>
<dbReference type="AlphaFoldDB" id="A0A1D2NGJ7"/>
<evidence type="ECO:0000256" key="1">
    <source>
        <dbReference type="ARBA" id="ARBA00020581"/>
    </source>
</evidence>
<accession>A0A1D2NGJ7</accession>
<evidence type="ECO:0000256" key="2">
    <source>
        <dbReference type="ARBA" id="ARBA00022801"/>
    </source>
</evidence>
<dbReference type="InterPro" id="IPR029033">
    <property type="entry name" value="His_PPase_superfam"/>
</dbReference>
<dbReference type="Gene3D" id="3.30.1360.40">
    <property type="match status" value="1"/>
</dbReference>
<dbReference type="GO" id="GO:0006412">
    <property type="term" value="P:translation"/>
    <property type="evidence" value="ECO:0007669"/>
    <property type="project" value="UniProtKB-KW"/>
</dbReference>
<comment type="caution">
    <text evidence="6">The sequence shown here is derived from an EMBL/GenBank/DDBJ whole genome shotgun (WGS) entry which is preliminary data.</text>
</comment>
<name>A0A1D2NGJ7_ORCCI</name>
<gene>
    <name evidence="6" type="ORF">Ocin01_02435</name>
</gene>
<dbReference type="STRING" id="48709.A0A1D2NGJ7"/>
<keyword evidence="7" id="KW-1185">Reference proteome</keyword>
<dbReference type="Pfam" id="PF00328">
    <property type="entry name" value="His_Phos_2"/>
    <property type="match status" value="2"/>
</dbReference>
<dbReference type="GO" id="GO:0003993">
    <property type="term" value="F:acid phosphatase activity"/>
    <property type="evidence" value="ECO:0007669"/>
    <property type="project" value="TreeGrafter"/>
</dbReference>
<dbReference type="CDD" id="cd07061">
    <property type="entry name" value="HP_HAP_like"/>
    <property type="match status" value="1"/>
</dbReference>
<sequence>MQMRLLPINILPRIALVRTNKRACCANQETTKRDYYSEEFTIHERTRESSVSLNGSSKKSDYHRMPIVAAVVAHRRLFPQTGSSAAGSKRSSCAVKLSALSILTPPLGAVGLKGACKKASAAFSSGGVVGNFTGGGATCRPLIDLKHIGALIKGPKGDVLQECRRYYAKGRDKPKSNKSKVVINENEIGEVIDVDKFRKQLEKLVDEMKDDFTKQLSIRGAAGALESLQVEFDGETYPLQELAQVGRKNPQLAILNLVSLPDAIQPVLKAIQESGMNLSPQQEGTTIYVPLPKYALSNEGAPRKPVKEREGLVHKIQNGDASSPEQICEAVQVSEGALRRPDLQRPATTVTTIAIGIGYHEYGGGSFGIFGQTCHRRFHNPFKYMATKSPYLDEGLDNEAALGDPFKPYHGGLCVPTMTWHLVRHGTRNSGAKVLRTMKNSLPRIREEILEAHSQGKGSLCNGELSEIRAWRAEPLPLEGNEKILVPQGEKELSGISRRFKLRFPDIFASNYHNDTFKFKYTKTQRAEASAKHFNKGIFHDAELEQIYYPTALHADPVLRFYKDCKKWKKEVDKNPEAYQERMKFETSSIFKQMITKIQTRLGLEKPPTLEESEIMYLACSFESAWDPSNPSPWCNVFDEHDFQLMEYRQDVEYYWIDGYGDKVSDPSAPSVTAYFTHSGTLLKVMARLGLFNDSVPLRGDNYDHHRGSRKWRTSLIDPFATNLAFVLYKCPENHKVGLLFKEKPIGQPLCDGKYLCPLEEFYAKMEPFTKNCDLDKLCTL</sequence>
<dbReference type="SUPFAM" id="SSF53254">
    <property type="entry name" value="Phosphoglycerate mutase-like"/>
    <property type="match status" value="1"/>
</dbReference>
<evidence type="ECO:0000256" key="4">
    <source>
        <dbReference type="ARBA" id="ARBA00033107"/>
    </source>
</evidence>
<dbReference type="Gene3D" id="3.40.50.1240">
    <property type="entry name" value="Phosphoglycerate mutase-like"/>
    <property type="match status" value="2"/>
</dbReference>
<evidence type="ECO:0000259" key="5">
    <source>
        <dbReference type="Pfam" id="PF01765"/>
    </source>
</evidence>
<protein>
    <recommendedName>
        <fullName evidence="1">Ribosome-recycling factor, mitochondrial</fullName>
    </recommendedName>
    <alternativeName>
        <fullName evidence="4">Ribosome-releasing factor, mitochondrial</fullName>
    </alternativeName>
</protein>
<dbReference type="EMBL" id="LJIJ01000050">
    <property type="protein sequence ID" value="ODN04225.1"/>
    <property type="molecule type" value="Genomic_DNA"/>
</dbReference>
<dbReference type="InterPro" id="IPR023584">
    <property type="entry name" value="Ribosome_recyc_fac_dom"/>
</dbReference>